<proteinExistence type="predicted"/>
<reference evidence="3" key="1">
    <citation type="journal article" date="2013" name="Nat. Genet.">
        <title>The duck genome and transcriptome provide insight into an avian influenza virus reservoir species.</title>
        <authorList>
            <person name="Huang Y."/>
            <person name="Li Y."/>
            <person name="Burt D.W."/>
            <person name="Chen H."/>
            <person name="Zhang Y."/>
            <person name="Qian W."/>
            <person name="Kim H."/>
            <person name="Gan S."/>
            <person name="Zhao Y."/>
            <person name="Li J."/>
            <person name="Yi K."/>
            <person name="Feng H."/>
            <person name="Zhu P."/>
            <person name="Li B."/>
            <person name="Liu Q."/>
            <person name="Fairley S."/>
            <person name="Magor K.E."/>
            <person name="Du Z."/>
            <person name="Hu X."/>
            <person name="Goodman L."/>
            <person name="Tafer H."/>
            <person name="Vignal A."/>
            <person name="Lee T."/>
            <person name="Kim K.W."/>
            <person name="Sheng Z."/>
            <person name="An Y."/>
            <person name="Searle S."/>
            <person name="Herrero J."/>
            <person name="Groenen M.A."/>
            <person name="Crooijmans R.P."/>
            <person name="Faraut T."/>
            <person name="Cai Q."/>
            <person name="Webster R.G."/>
            <person name="Aldridge J.R."/>
            <person name="Warren W.C."/>
            <person name="Bartschat S."/>
            <person name="Kehr S."/>
            <person name="Marz M."/>
            <person name="Stadler P.F."/>
            <person name="Smith J."/>
            <person name="Kraus R.H."/>
            <person name="Zhao Y."/>
            <person name="Ren L."/>
            <person name="Fei J."/>
            <person name="Morisson M."/>
            <person name="Kaiser P."/>
            <person name="Griffin D.K."/>
            <person name="Rao M."/>
            <person name="Pitel F."/>
            <person name="Wang J."/>
            <person name="Li N."/>
        </authorList>
    </citation>
    <scope>NUCLEOTIDE SEQUENCE [LARGE SCALE GENOMIC DNA]</scope>
</reference>
<name>R0M8P1_ANAPL</name>
<dbReference type="AlphaFoldDB" id="R0M8P1"/>
<protein>
    <submittedName>
        <fullName evidence="2">Uncharacterized protein</fullName>
    </submittedName>
</protein>
<evidence type="ECO:0000313" key="3">
    <source>
        <dbReference type="Proteomes" id="UP000296049"/>
    </source>
</evidence>
<feature type="region of interest" description="Disordered" evidence="1">
    <location>
        <begin position="22"/>
        <end position="41"/>
    </location>
</feature>
<dbReference type="Proteomes" id="UP000296049">
    <property type="component" value="Unassembled WGS sequence"/>
</dbReference>
<evidence type="ECO:0000313" key="2">
    <source>
        <dbReference type="EMBL" id="EOB09163.1"/>
    </source>
</evidence>
<evidence type="ECO:0000256" key="1">
    <source>
        <dbReference type="SAM" id="MobiDB-lite"/>
    </source>
</evidence>
<sequence length="154" mass="16626">MHKSLSKMLKIAAFQSHSALLTDSESRTPRRLAAPSPPGLTRGQAVLSPVDAVCGGLATPPASSTSFCRNWVLRKRKSFSFRKGRSPPECWLYCPYSSCSKRGAVRIHSAHLGWPVRPLGMEVPLQKGSVGHQEPASAMGCWTASQEARVAALV</sequence>
<gene>
    <name evidence="2" type="ORF">Anapl_05322</name>
</gene>
<dbReference type="EMBL" id="KB742386">
    <property type="protein sequence ID" value="EOB09163.1"/>
    <property type="molecule type" value="Genomic_DNA"/>
</dbReference>
<keyword evidence="3" id="KW-1185">Reference proteome</keyword>
<organism evidence="2 3">
    <name type="scientific">Anas platyrhynchos</name>
    <name type="common">Mallard</name>
    <name type="synonym">Anas boschas</name>
    <dbReference type="NCBI Taxonomy" id="8839"/>
    <lineage>
        <taxon>Eukaryota</taxon>
        <taxon>Metazoa</taxon>
        <taxon>Chordata</taxon>
        <taxon>Craniata</taxon>
        <taxon>Vertebrata</taxon>
        <taxon>Euteleostomi</taxon>
        <taxon>Archelosauria</taxon>
        <taxon>Archosauria</taxon>
        <taxon>Dinosauria</taxon>
        <taxon>Saurischia</taxon>
        <taxon>Theropoda</taxon>
        <taxon>Coelurosauria</taxon>
        <taxon>Aves</taxon>
        <taxon>Neognathae</taxon>
        <taxon>Galloanserae</taxon>
        <taxon>Anseriformes</taxon>
        <taxon>Anatidae</taxon>
        <taxon>Anatinae</taxon>
        <taxon>Anas</taxon>
    </lineage>
</organism>
<accession>R0M8P1</accession>